<protein>
    <submittedName>
        <fullName evidence="2">AGO914</fullName>
    </submittedName>
</protein>
<accession>A0A0A8Y8Y0</accession>
<reference evidence="2" key="2">
    <citation type="journal article" date="2015" name="Data Brief">
        <title>Shoot transcriptome of the giant reed, Arundo donax.</title>
        <authorList>
            <person name="Barrero R.A."/>
            <person name="Guerrero F.D."/>
            <person name="Moolhuijzen P."/>
            <person name="Goolsby J.A."/>
            <person name="Tidwell J."/>
            <person name="Bellgard S.E."/>
            <person name="Bellgard M.I."/>
        </authorList>
    </citation>
    <scope>NUCLEOTIDE SEQUENCE</scope>
    <source>
        <tissue evidence="2">Shoot tissue taken approximately 20 cm above the soil surface</tissue>
    </source>
</reference>
<evidence type="ECO:0000259" key="1">
    <source>
        <dbReference type="Pfam" id="PF16486"/>
    </source>
</evidence>
<feature type="domain" description="Protein argonaute N-terminal" evidence="1">
    <location>
        <begin position="2"/>
        <end position="74"/>
    </location>
</feature>
<name>A0A0A8Y8Y0_ARUDO</name>
<dbReference type="Pfam" id="PF16486">
    <property type="entry name" value="ArgoN"/>
    <property type="match status" value="1"/>
</dbReference>
<sequence length="82" mass="9345">MRLRTNHFKVSVDSTDAVFYHYHVNLKYDDGQPVKEKGVGRKVVDKLLEIYASDLANMKFAYDGEKSLITIGALLHVRMSSL</sequence>
<organism evidence="2">
    <name type="scientific">Arundo donax</name>
    <name type="common">Giant reed</name>
    <name type="synonym">Donax arundinaceus</name>
    <dbReference type="NCBI Taxonomy" id="35708"/>
    <lineage>
        <taxon>Eukaryota</taxon>
        <taxon>Viridiplantae</taxon>
        <taxon>Streptophyta</taxon>
        <taxon>Embryophyta</taxon>
        <taxon>Tracheophyta</taxon>
        <taxon>Spermatophyta</taxon>
        <taxon>Magnoliopsida</taxon>
        <taxon>Liliopsida</taxon>
        <taxon>Poales</taxon>
        <taxon>Poaceae</taxon>
        <taxon>PACMAD clade</taxon>
        <taxon>Arundinoideae</taxon>
        <taxon>Arundineae</taxon>
        <taxon>Arundo</taxon>
    </lineage>
</organism>
<dbReference type="InterPro" id="IPR032474">
    <property type="entry name" value="Argonaute_N"/>
</dbReference>
<dbReference type="AlphaFoldDB" id="A0A0A8Y8Y0"/>
<evidence type="ECO:0000313" key="2">
    <source>
        <dbReference type="EMBL" id="JAD21725.1"/>
    </source>
</evidence>
<dbReference type="EMBL" id="GBRH01276170">
    <property type="protein sequence ID" value="JAD21725.1"/>
    <property type="molecule type" value="Transcribed_RNA"/>
</dbReference>
<proteinExistence type="predicted"/>
<reference evidence="2" key="1">
    <citation type="submission" date="2014-09" db="EMBL/GenBank/DDBJ databases">
        <authorList>
            <person name="Magalhaes I.L.F."/>
            <person name="Oliveira U."/>
            <person name="Santos F.R."/>
            <person name="Vidigal T.H.D.A."/>
            <person name="Brescovit A.D."/>
            <person name="Santos A.J."/>
        </authorList>
    </citation>
    <scope>NUCLEOTIDE SEQUENCE</scope>
    <source>
        <tissue evidence="2">Shoot tissue taken approximately 20 cm above the soil surface</tissue>
    </source>
</reference>